<reference evidence="3" key="1">
    <citation type="journal article" date="2019" name="Int. J. Syst. Evol. Microbiol.">
        <title>The Global Catalogue of Microorganisms (GCM) 10K type strain sequencing project: providing services to taxonomists for standard genome sequencing and annotation.</title>
        <authorList>
            <consortium name="The Broad Institute Genomics Platform"/>
            <consortium name="The Broad Institute Genome Sequencing Center for Infectious Disease"/>
            <person name="Wu L."/>
            <person name="Ma J."/>
        </authorList>
    </citation>
    <scope>NUCLEOTIDE SEQUENCE [LARGE SCALE GENOMIC DNA]</scope>
    <source>
        <strain evidence="3">CGMCC 1.15928</strain>
    </source>
</reference>
<dbReference type="Pfam" id="PF10276">
    <property type="entry name" value="zf-CHCC"/>
    <property type="match status" value="1"/>
</dbReference>
<feature type="domain" description="Zinc finger CHCC-type" evidence="1">
    <location>
        <begin position="18"/>
        <end position="53"/>
    </location>
</feature>
<proteinExistence type="predicted"/>
<evidence type="ECO:0000259" key="1">
    <source>
        <dbReference type="Pfam" id="PF10276"/>
    </source>
</evidence>
<gene>
    <name evidence="2" type="ORF">GCM10011503_17950</name>
</gene>
<comment type="caution">
    <text evidence="2">The sequence shown here is derived from an EMBL/GenBank/DDBJ whole genome shotgun (WGS) entry which is preliminary data.</text>
</comment>
<sequence>MSTTPLPDAPETIVTSEHRVACDGGGGPLGHPIVWYEMGDDEMVECGYCDRRFVLKGGRFDPDAPAR</sequence>
<keyword evidence="3" id="KW-1185">Reference proteome</keyword>
<dbReference type="Proteomes" id="UP000628854">
    <property type="component" value="Unassembled WGS sequence"/>
</dbReference>
<dbReference type="EMBL" id="BMKF01000002">
    <property type="protein sequence ID" value="GGB69705.1"/>
    <property type="molecule type" value="Genomic_DNA"/>
</dbReference>
<dbReference type="InterPro" id="IPR019401">
    <property type="entry name" value="Znf_CHCC"/>
</dbReference>
<accession>A0ABQ1JIC5</accession>
<name>A0ABQ1JIC5_9PROT</name>
<organism evidence="2 3">
    <name type="scientific">Henriciella pelagia</name>
    <dbReference type="NCBI Taxonomy" id="1977912"/>
    <lineage>
        <taxon>Bacteria</taxon>
        <taxon>Pseudomonadati</taxon>
        <taxon>Pseudomonadota</taxon>
        <taxon>Alphaproteobacteria</taxon>
        <taxon>Hyphomonadales</taxon>
        <taxon>Hyphomonadaceae</taxon>
        <taxon>Henriciella</taxon>
    </lineage>
</organism>
<dbReference type="RefSeq" id="WP_084393159.1">
    <property type="nucleotide sequence ID" value="NZ_BMKF01000002.1"/>
</dbReference>
<protein>
    <recommendedName>
        <fullName evidence="1">Zinc finger CHCC-type domain-containing protein</fullName>
    </recommendedName>
</protein>
<evidence type="ECO:0000313" key="3">
    <source>
        <dbReference type="Proteomes" id="UP000628854"/>
    </source>
</evidence>
<dbReference type="Gene3D" id="2.60.260.40">
    <property type="entry name" value="q5lls5 like domains"/>
    <property type="match status" value="1"/>
</dbReference>
<evidence type="ECO:0000313" key="2">
    <source>
        <dbReference type="EMBL" id="GGB69705.1"/>
    </source>
</evidence>